<evidence type="ECO:0000313" key="6">
    <source>
        <dbReference type="Proteomes" id="UP000284557"/>
    </source>
</evidence>
<gene>
    <name evidence="4" type="ORF">D2E76_22795</name>
    <name evidence="3" type="ORF">ERS075527_02252</name>
</gene>
<proteinExistence type="inferred from homology"/>
<dbReference type="Proteomes" id="UP000284557">
    <property type="component" value="Unassembled WGS sequence"/>
</dbReference>
<protein>
    <submittedName>
        <fullName evidence="4">SRPBCC domain-containing protein</fullName>
    </submittedName>
</protein>
<dbReference type="SUPFAM" id="SSF55961">
    <property type="entry name" value="Bet v1-like"/>
    <property type="match status" value="1"/>
</dbReference>
<sequence>MKGNPTNLESAVPDDANDIATIILDQFYRHPPERVWAVMVCPDAMEEWLMDPVGFRPEVGTRFRFIAFPIPVADFSGALSCEVLAATPSRVLSIRWWDMKSAKQREWTVTWTLQEVPGGTMVTLRHEGFDPSDPASRMYRTLSERGWPGTMGRLGRCIASAPAGDDQPPHCLVTDVSA</sequence>
<evidence type="ECO:0000313" key="5">
    <source>
        <dbReference type="Proteomes" id="UP000038487"/>
    </source>
</evidence>
<evidence type="ECO:0000313" key="4">
    <source>
        <dbReference type="EMBL" id="RIT32797.1"/>
    </source>
</evidence>
<dbReference type="InterPro" id="IPR013538">
    <property type="entry name" value="ASHA1/2-like_C"/>
</dbReference>
<dbReference type="EMBL" id="QXBN01000022">
    <property type="protein sequence ID" value="RIT32797.1"/>
    <property type="molecule type" value="Genomic_DNA"/>
</dbReference>
<name>A0A0S1T6V4_9MYCO</name>
<dbReference type="EMBL" id="CSUW01000005">
    <property type="protein sequence ID" value="CPT29123.1"/>
    <property type="molecule type" value="Genomic_DNA"/>
</dbReference>
<evidence type="ECO:0000313" key="3">
    <source>
        <dbReference type="EMBL" id="CPT29123.1"/>
    </source>
</evidence>
<comment type="similarity">
    <text evidence="1">Belongs to the AHA1 family.</text>
</comment>
<dbReference type="AlphaFoldDB" id="A0A0S1T6V4"/>
<dbReference type="InterPro" id="IPR023393">
    <property type="entry name" value="START-like_dom_sf"/>
</dbReference>
<comment type="caution">
    <text evidence="3">The sequence shown here is derived from an EMBL/GenBank/DDBJ whole genome shotgun (WGS) entry which is preliminary data.</text>
</comment>
<dbReference type="CDD" id="cd07814">
    <property type="entry name" value="SRPBCC_CalC_Aha1-like"/>
    <property type="match status" value="1"/>
</dbReference>
<dbReference type="GeneID" id="93381213"/>
<dbReference type="Gene3D" id="3.30.530.20">
    <property type="match status" value="1"/>
</dbReference>
<accession>A0A0S1T6V4</accession>
<evidence type="ECO:0000256" key="1">
    <source>
        <dbReference type="ARBA" id="ARBA00006817"/>
    </source>
</evidence>
<dbReference type="Pfam" id="PF08327">
    <property type="entry name" value="AHSA1"/>
    <property type="match status" value="1"/>
</dbReference>
<organism evidence="3 5">
    <name type="scientific">Mycobacteroides abscessus</name>
    <dbReference type="NCBI Taxonomy" id="36809"/>
    <lineage>
        <taxon>Bacteria</taxon>
        <taxon>Bacillati</taxon>
        <taxon>Actinomycetota</taxon>
        <taxon>Actinomycetes</taxon>
        <taxon>Mycobacteriales</taxon>
        <taxon>Mycobacteriaceae</taxon>
        <taxon>Mycobacteroides</taxon>
    </lineage>
</organism>
<dbReference type="RefSeq" id="WP_005085710.1">
    <property type="nucleotide sequence ID" value="NZ_CM125927.1"/>
</dbReference>
<reference evidence="4 6" key="2">
    <citation type="submission" date="2018-08" db="EMBL/GenBank/DDBJ databases">
        <title>Linezolid Resistance in Mycobacterium abscessus: MIC Distribution and Comprehensive Investigation of Resistance Mechanisms.</title>
        <authorList>
            <person name="Ye M."/>
            <person name="Xu L."/>
            <person name="Zou Y."/>
            <person name="Li B."/>
            <person name="Guo Q."/>
            <person name="Zhang Y."/>
            <person name="Zhan M."/>
            <person name="Xu B."/>
            <person name="Yu F."/>
            <person name="Zhang Z."/>
            <person name="Chu H."/>
        </authorList>
    </citation>
    <scope>NUCLEOTIDE SEQUENCE [LARGE SCALE GENOMIC DNA]</scope>
    <source>
        <strain evidence="4 6">G143</strain>
    </source>
</reference>
<reference evidence="3 5" key="1">
    <citation type="submission" date="2015-03" db="EMBL/GenBank/DDBJ databases">
        <authorList>
            <consortium name="Pathogen Informatics"/>
            <person name="Murphy D."/>
        </authorList>
    </citation>
    <scope>NUCLEOTIDE SEQUENCE [LARGE SCALE GENOMIC DNA]</scope>
    <source>
        <strain evidence="3 5">PAP036</strain>
    </source>
</reference>
<dbReference type="Proteomes" id="UP000038487">
    <property type="component" value="Unassembled WGS sequence"/>
</dbReference>
<evidence type="ECO:0000259" key="2">
    <source>
        <dbReference type="Pfam" id="PF08327"/>
    </source>
</evidence>
<feature type="domain" description="Activator of Hsp90 ATPase homologue 1/2-like C-terminal" evidence="2">
    <location>
        <begin position="30"/>
        <end position="156"/>
    </location>
</feature>